<evidence type="ECO:0000256" key="1">
    <source>
        <dbReference type="ARBA" id="ARBA00006484"/>
    </source>
</evidence>
<proteinExistence type="inferred from homology"/>
<dbReference type="GO" id="GO:0016614">
    <property type="term" value="F:oxidoreductase activity, acting on CH-OH group of donors"/>
    <property type="evidence" value="ECO:0007669"/>
    <property type="project" value="UniProtKB-ARBA"/>
</dbReference>
<reference evidence="5" key="2">
    <citation type="submission" date="2015-01" db="EMBL/GenBank/DDBJ databases">
        <title>Evolutionary Origins and Diversification of the Mycorrhizal Mutualists.</title>
        <authorList>
            <consortium name="DOE Joint Genome Institute"/>
            <consortium name="Mycorrhizal Genomics Consortium"/>
            <person name="Kohler A."/>
            <person name="Kuo A."/>
            <person name="Nagy L.G."/>
            <person name="Floudas D."/>
            <person name="Copeland A."/>
            <person name="Barry K.W."/>
            <person name="Cichocki N."/>
            <person name="Veneault-Fourrey C."/>
            <person name="LaButti K."/>
            <person name="Lindquist E.A."/>
            <person name="Lipzen A."/>
            <person name="Lundell T."/>
            <person name="Morin E."/>
            <person name="Murat C."/>
            <person name="Riley R."/>
            <person name="Ohm R."/>
            <person name="Sun H."/>
            <person name="Tunlid A."/>
            <person name="Henrissat B."/>
            <person name="Grigoriev I.V."/>
            <person name="Hibbett D.S."/>
            <person name="Martin F."/>
        </authorList>
    </citation>
    <scope>NUCLEOTIDE SEQUENCE [LARGE SCALE GENOMIC DNA]</scope>
    <source>
        <strain evidence="5">Foug A</strain>
    </source>
</reference>
<dbReference type="PRINTS" id="PR00080">
    <property type="entry name" value="SDRFAMILY"/>
</dbReference>
<dbReference type="Proteomes" id="UP000053989">
    <property type="component" value="Unassembled WGS sequence"/>
</dbReference>
<dbReference type="EMBL" id="KN822077">
    <property type="protein sequence ID" value="KIM59112.1"/>
    <property type="molecule type" value="Genomic_DNA"/>
</dbReference>
<organism evidence="4 5">
    <name type="scientific">Scleroderma citrinum Foug A</name>
    <dbReference type="NCBI Taxonomy" id="1036808"/>
    <lineage>
        <taxon>Eukaryota</taxon>
        <taxon>Fungi</taxon>
        <taxon>Dikarya</taxon>
        <taxon>Basidiomycota</taxon>
        <taxon>Agaricomycotina</taxon>
        <taxon>Agaricomycetes</taxon>
        <taxon>Agaricomycetidae</taxon>
        <taxon>Boletales</taxon>
        <taxon>Sclerodermatineae</taxon>
        <taxon>Sclerodermataceae</taxon>
        <taxon>Scleroderma</taxon>
    </lineage>
</organism>
<name>A0A0C3A374_9AGAM</name>
<dbReference type="AlphaFoldDB" id="A0A0C3A374"/>
<dbReference type="SUPFAM" id="SSF51735">
    <property type="entry name" value="NAD(P)-binding Rossmann-fold domains"/>
    <property type="match status" value="1"/>
</dbReference>
<protein>
    <submittedName>
        <fullName evidence="4">Uncharacterized protein</fullName>
    </submittedName>
</protein>
<evidence type="ECO:0000313" key="4">
    <source>
        <dbReference type="EMBL" id="KIM59112.1"/>
    </source>
</evidence>
<dbReference type="InterPro" id="IPR002347">
    <property type="entry name" value="SDR_fam"/>
</dbReference>
<keyword evidence="5" id="KW-1185">Reference proteome</keyword>
<keyword evidence="2" id="KW-0560">Oxidoreductase</keyword>
<dbReference type="PRINTS" id="PR00081">
    <property type="entry name" value="GDHRDH"/>
</dbReference>
<dbReference type="PANTHER" id="PTHR48107:SF16">
    <property type="entry name" value="NADPH-DEPENDENT ALDEHYDE REDUCTASE 1, CHLOROPLASTIC"/>
    <property type="match status" value="1"/>
</dbReference>
<comment type="similarity">
    <text evidence="1">Belongs to the short-chain dehydrogenases/reductases (SDR) family.</text>
</comment>
<evidence type="ECO:0000256" key="3">
    <source>
        <dbReference type="SAM" id="MobiDB-lite"/>
    </source>
</evidence>
<accession>A0A0C3A374</accession>
<dbReference type="HOGENOM" id="CLU_010194_4_3_1"/>
<reference evidence="4 5" key="1">
    <citation type="submission" date="2014-04" db="EMBL/GenBank/DDBJ databases">
        <authorList>
            <consortium name="DOE Joint Genome Institute"/>
            <person name="Kuo A."/>
            <person name="Kohler A."/>
            <person name="Nagy L.G."/>
            <person name="Floudas D."/>
            <person name="Copeland A."/>
            <person name="Barry K.W."/>
            <person name="Cichocki N."/>
            <person name="Veneault-Fourrey C."/>
            <person name="LaButti K."/>
            <person name="Lindquist E.A."/>
            <person name="Lipzen A."/>
            <person name="Lundell T."/>
            <person name="Morin E."/>
            <person name="Murat C."/>
            <person name="Sun H."/>
            <person name="Tunlid A."/>
            <person name="Henrissat B."/>
            <person name="Grigoriev I.V."/>
            <person name="Hibbett D.S."/>
            <person name="Martin F."/>
            <person name="Nordberg H.P."/>
            <person name="Cantor M.N."/>
            <person name="Hua S.X."/>
        </authorList>
    </citation>
    <scope>NUCLEOTIDE SEQUENCE [LARGE SCALE GENOMIC DNA]</scope>
    <source>
        <strain evidence="4 5">Foug A</strain>
    </source>
</reference>
<dbReference type="Gene3D" id="3.40.50.720">
    <property type="entry name" value="NAD(P)-binding Rossmann-like Domain"/>
    <property type="match status" value="1"/>
</dbReference>
<evidence type="ECO:0000313" key="5">
    <source>
        <dbReference type="Proteomes" id="UP000053989"/>
    </source>
</evidence>
<dbReference type="Pfam" id="PF13561">
    <property type="entry name" value="adh_short_C2"/>
    <property type="match status" value="1"/>
</dbReference>
<dbReference type="PANTHER" id="PTHR48107">
    <property type="entry name" value="NADPH-DEPENDENT ALDEHYDE REDUCTASE-LIKE PROTEIN, CHLOROPLASTIC-RELATED"/>
    <property type="match status" value="1"/>
</dbReference>
<gene>
    <name evidence="4" type="ORF">SCLCIDRAFT_16583</name>
</gene>
<dbReference type="OrthoDB" id="1393670at2759"/>
<dbReference type="STRING" id="1036808.A0A0C3A374"/>
<feature type="region of interest" description="Disordered" evidence="3">
    <location>
        <begin position="42"/>
        <end position="62"/>
    </location>
</feature>
<sequence length="285" mass="31536">MARREFELVNKIVREQNRFRKTTESDIITAYPIAILAKQEQKSRGLDTRTKQESDAQLRSSSPSKGIAISYLSQESEDARKAAEQIVLNECDVNLVEVDLQKEEDCYKLIASHMARFRCLDILVNNASEQIFADKIEDLDLNNVLGVFESNILQMIAVSKFAVPLMERGAEIINTTSVVACSGNPRLRDFASTKGAIVSFTRSLARQLPPRGIRVNMVVPGPVMTALQASSRSSKKMVNFDLGTPRTSCATCRIAHVFVFLASPDANCMTGHYIHVNNGEHLGGS</sequence>
<dbReference type="InParanoid" id="A0A0C3A374"/>
<dbReference type="InterPro" id="IPR036291">
    <property type="entry name" value="NAD(P)-bd_dom_sf"/>
</dbReference>
<evidence type="ECO:0000256" key="2">
    <source>
        <dbReference type="ARBA" id="ARBA00023002"/>
    </source>
</evidence>
<feature type="compositionally biased region" description="Basic and acidic residues" evidence="3">
    <location>
        <begin position="42"/>
        <end position="56"/>
    </location>
</feature>